<dbReference type="Pfam" id="PF12805">
    <property type="entry name" value="FUSC-like"/>
    <property type="match status" value="1"/>
</dbReference>
<dbReference type="PANTHER" id="PTHR30509">
    <property type="entry name" value="P-HYDROXYBENZOIC ACID EFFLUX PUMP SUBUNIT-RELATED"/>
    <property type="match status" value="1"/>
</dbReference>
<gene>
    <name evidence="10" type="primary">yccS</name>
    <name evidence="10" type="ORF">HPE56_02175</name>
</gene>
<evidence type="ECO:0000256" key="1">
    <source>
        <dbReference type="ARBA" id="ARBA00004651"/>
    </source>
</evidence>
<protein>
    <submittedName>
        <fullName evidence="10">TIGR01666 family membrane protein</fullName>
    </submittedName>
</protein>
<dbReference type="PANTHER" id="PTHR30509:SF9">
    <property type="entry name" value="MULTIDRUG RESISTANCE PROTEIN MDTO"/>
    <property type="match status" value="1"/>
</dbReference>
<evidence type="ECO:0000256" key="4">
    <source>
        <dbReference type="ARBA" id="ARBA00022989"/>
    </source>
</evidence>
<keyword evidence="3 7" id="KW-0812">Transmembrane</keyword>
<dbReference type="InterPro" id="IPR032692">
    <property type="entry name" value="YccS_N"/>
</dbReference>
<feature type="transmembrane region" description="Helical" evidence="7">
    <location>
        <begin position="393"/>
        <end position="410"/>
    </location>
</feature>
<comment type="caution">
    <text evidence="10">The sequence shown here is derived from an EMBL/GenBank/DDBJ whole genome shotgun (WGS) entry which is preliminary data.</text>
</comment>
<comment type="subcellular location">
    <subcellularLocation>
        <location evidence="1">Cell membrane</location>
        <topology evidence="1">Multi-pass membrane protein</topology>
    </subcellularLocation>
</comment>
<sequence>MAMKRLSFNLKQISWYKYYRNLFLKNPNRLLAFKGTIVIGSLVILMVILGLPFYAVTLGLGALAGVLSETEDHPNGRLKSMALKIISFAISSFSVELLQPYPILLGIGLSLSTIVFILIGGISERFRGVTFGALLIGVYTMIGAQISPNWYIQPILLSLGAFIYGAFSYVILLLKPYSLLNEQLARGFYALSNYFDEKAKLFPSDGESEKEVRTKLALLNIQIVEALDSCKEVLNSYGEALKNQQPLLPYLHYFMVLQGLHERATSSHERYDLLTTDPANIELIGGIRQLLHELAFATNNFAESLLTGSPYKHPMALSWLVGTMNGLLETNPLKGSLPLRLLINNITQCHETLKCIDKNYDTDSLPKLEKETRSYFERLKLQLNINHPRMRHALRLSVSFLIGFTVYQYFNIDKGEWIVLTILFVLQSSFSETRKRLLERTIGTLTGVVVGVLIIRLFSFSGQIVLLITSAYLFFIWMKRRYSVGVVFITIFVLCAFNIMSNKGVDVMAPRLLATLIGAFISFMVVRFLWPEWQYKKLPSLLSGVIHKNTAYFKAILDQYQNPTTDDLKYRIARREAHRADNALVKVWQNMQLDPQKQQQLNKTAFTLTYLNHALLSYLSALGAHRAQEKGGTIQVLEFENDILKALDDAFNWLTTQHNSEIEPIENMLKEISTQLLATNKEATQMQYILLYNIVHVTLQILEQAKLSKLTTTTGES</sequence>
<evidence type="ECO:0000256" key="5">
    <source>
        <dbReference type="ARBA" id="ARBA00023136"/>
    </source>
</evidence>
<name>A0ABR7UZY8_9FLAO</name>
<comment type="similarity">
    <text evidence="6">Belongs to the YccS/YhfK family.</text>
</comment>
<keyword evidence="5 7" id="KW-0472">Membrane</keyword>
<feature type="transmembrane region" description="Helical" evidence="7">
    <location>
        <begin position="512"/>
        <end position="530"/>
    </location>
</feature>
<dbReference type="EMBL" id="JABTCF010000001">
    <property type="protein sequence ID" value="MBD0776586.1"/>
    <property type="molecule type" value="Genomic_DNA"/>
</dbReference>
<accession>A0ABR7UZY8</accession>
<reference evidence="10" key="1">
    <citation type="submission" date="2020-05" db="EMBL/GenBank/DDBJ databases">
        <title>The draft genome sequence of Maribacter sp. ANRC-HE7.</title>
        <authorList>
            <person name="Mu L."/>
        </authorList>
    </citation>
    <scope>NUCLEOTIDE SEQUENCE</scope>
    <source>
        <strain evidence="10">ANRC-HE7</strain>
    </source>
</reference>
<dbReference type="InterPro" id="IPR049453">
    <property type="entry name" value="Memb_transporter_dom"/>
</dbReference>
<evidence type="ECO:0000256" key="2">
    <source>
        <dbReference type="ARBA" id="ARBA00022475"/>
    </source>
</evidence>
<feature type="domain" description="Integral membrane protein YccS N-terminal" evidence="8">
    <location>
        <begin position="82"/>
        <end position="350"/>
    </location>
</feature>
<feature type="transmembrane region" description="Helical" evidence="7">
    <location>
        <begin position="129"/>
        <end position="146"/>
    </location>
</feature>
<evidence type="ECO:0000259" key="8">
    <source>
        <dbReference type="Pfam" id="PF12805"/>
    </source>
</evidence>
<evidence type="ECO:0000313" key="10">
    <source>
        <dbReference type="EMBL" id="MBD0776586.1"/>
    </source>
</evidence>
<dbReference type="Pfam" id="PF13515">
    <property type="entry name" value="FUSC_2"/>
    <property type="match status" value="1"/>
</dbReference>
<evidence type="ECO:0000313" key="11">
    <source>
        <dbReference type="Proteomes" id="UP001166021"/>
    </source>
</evidence>
<proteinExistence type="inferred from homology"/>
<keyword evidence="11" id="KW-1185">Reference proteome</keyword>
<dbReference type="Proteomes" id="UP001166021">
    <property type="component" value="Unassembled WGS sequence"/>
</dbReference>
<organism evidence="10 11">
    <name type="scientific">Maribacter aquimaris</name>
    <dbReference type="NCBI Taxonomy" id="2737171"/>
    <lineage>
        <taxon>Bacteria</taxon>
        <taxon>Pseudomonadati</taxon>
        <taxon>Bacteroidota</taxon>
        <taxon>Flavobacteriia</taxon>
        <taxon>Flavobacteriales</taxon>
        <taxon>Flavobacteriaceae</taxon>
        <taxon>Maribacter</taxon>
    </lineage>
</organism>
<keyword evidence="2" id="KW-1003">Cell membrane</keyword>
<dbReference type="InterPro" id="IPR010019">
    <property type="entry name" value="Integral_membrane_YccS"/>
</dbReference>
<feature type="transmembrane region" description="Helical" evidence="7">
    <location>
        <begin position="101"/>
        <end position="122"/>
    </location>
</feature>
<evidence type="ECO:0000256" key="3">
    <source>
        <dbReference type="ARBA" id="ARBA00022692"/>
    </source>
</evidence>
<evidence type="ECO:0000256" key="7">
    <source>
        <dbReference type="SAM" id="Phobius"/>
    </source>
</evidence>
<keyword evidence="4 7" id="KW-1133">Transmembrane helix</keyword>
<feature type="transmembrane region" description="Helical" evidence="7">
    <location>
        <begin position="37"/>
        <end position="66"/>
    </location>
</feature>
<feature type="transmembrane region" description="Helical" evidence="7">
    <location>
        <begin position="445"/>
        <end position="476"/>
    </location>
</feature>
<dbReference type="NCBIfam" id="TIGR01666">
    <property type="entry name" value="YCCS"/>
    <property type="match status" value="1"/>
</dbReference>
<feature type="transmembrane region" description="Helical" evidence="7">
    <location>
        <begin position="482"/>
        <end position="500"/>
    </location>
</feature>
<evidence type="ECO:0000256" key="6">
    <source>
        <dbReference type="ARBA" id="ARBA00043993"/>
    </source>
</evidence>
<feature type="transmembrane region" description="Helical" evidence="7">
    <location>
        <begin position="152"/>
        <end position="174"/>
    </location>
</feature>
<feature type="domain" description="Integral membrane bound transporter" evidence="9">
    <location>
        <begin position="404"/>
        <end position="525"/>
    </location>
</feature>
<evidence type="ECO:0000259" key="9">
    <source>
        <dbReference type="Pfam" id="PF13515"/>
    </source>
</evidence>